<evidence type="ECO:0000256" key="1">
    <source>
        <dbReference type="SAM" id="MobiDB-lite"/>
    </source>
</evidence>
<accession>A0ABD1VXV4</accession>
<gene>
    <name evidence="2" type="ORF">Adt_03164</name>
</gene>
<dbReference type="Proteomes" id="UP001604336">
    <property type="component" value="Unassembled WGS sequence"/>
</dbReference>
<protein>
    <submittedName>
        <fullName evidence="2">Uncharacterized protein</fullName>
    </submittedName>
</protein>
<evidence type="ECO:0000313" key="2">
    <source>
        <dbReference type="EMBL" id="KAL2542186.1"/>
    </source>
</evidence>
<organism evidence="2 3">
    <name type="scientific">Abeliophyllum distichum</name>
    <dbReference type="NCBI Taxonomy" id="126358"/>
    <lineage>
        <taxon>Eukaryota</taxon>
        <taxon>Viridiplantae</taxon>
        <taxon>Streptophyta</taxon>
        <taxon>Embryophyta</taxon>
        <taxon>Tracheophyta</taxon>
        <taxon>Spermatophyta</taxon>
        <taxon>Magnoliopsida</taxon>
        <taxon>eudicotyledons</taxon>
        <taxon>Gunneridae</taxon>
        <taxon>Pentapetalae</taxon>
        <taxon>asterids</taxon>
        <taxon>lamiids</taxon>
        <taxon>Lamiales</taxon>
        <taxon>Oleaceae</taxon>
        <taxon>Forsythieae</taxon>
        <taxon>Abeliophyllum</taxon>
    </lineage>
</organism>
<comment type="caution">
    <text evidence="2">The sequence shown here is derived from an EMBL/GenBank/DDBJ whole genome shotgun (WGS) entry which is preliminary data.</text>
</comment>
<feature type="compositionally biased region" description="Acidic residues" evidence="1">
    <location>
        <begin position="32"/>
        <end position="42"/>
    </location>
</feature>
<reference evidence="3" key="1">
    <citation type="submission" date="2024-07" db="EMBL/GenBank/DDBJ databases">
        <title>Two chromosome-level genome assemblies of Korean endemic species Abeliophyllum distichum and Forsythia ovata (Oleaceae).</title>
        <authorList>
            <person name="Jang H."/>
        </authorList>
    </citation>
    <scope>NUCLEOTIDE SEQUENCE [LARGE SCALE GENOMIC DNA]</scope>
</reference>
<proteinExistence type="predicted"/>
<dbReference type="AlphaFoldDB" id="A0ABD1VXV4"/>
<keyword evidence="3" id="KW-1185">Reference proteome</keyword>
<name>A0ABD1VXV4_9LAMI</name>
<dbReference type="EMBL" id="JBFOLK010000001">
    <property type="protein sequence ID" value="KAL2542186.1"/>
    <property type="molecule type" value="Genomic_DNA"/>
</dbReference>
<feature type="region of interest" description="Disordered" evidence="1">
    <location>
        <begin position="21"/>
        <end position="57"/>
    </location>
</feature>
<sequence>MSTVNGQWVAKIKGFDVESVPSTLPFERGEAMDEDDHDEEDAPTSSHPSDLRSSHIPSSFSFSEDHYNFLNGRIDLLTSTVNGLQHTVDGLQQSVDGLTSLHQQVLASQQALNSRFDMMFPPPPPKN</sequence>
<evidence type="ECO:0000313" key="3">
    <source>
        <dbReference type="Proteomes" id="UP001604336"/>
    </source>
</evidence>